<evidence type="ECO:0000313" key="2">
    <source>
        <dbReference type="Proteomes" id="UP000193487"/>
    </source>
</evidence>
<proteinExistence type="predicted"/>
<name>A0A1X1XH77_9MYCO</name>
<sequence length="384" mass="43232">MEAVADIVAADPANDDDTEAIATCLHEIAPSGPGAYGYLTWRYAATRATGSESSVSTAHEDLVALAIFIDHERQLLKDLVRAHGSILTKPNLAGLALRKEFKDLIDADVAGNSAADELRRTRASFNFLRRAVLLTVANSGNDQQLWDMLDRIRRPSTDRLPETSPQLERAIRRLIGFTAAVGELLSTDDANLAEFFRHSRRQLIALQLKRYDFLRRFRDGVAGWERASRRTTELAFEVLPRGEQLRTFLGEIRRSKMYSGYRVDEHRLTVLEDLETHFGAERCTWHRGRDHSDGIGNNYLVLAINSANGSGENAVAISPLAGRHATYVVRREWAEADWRILFANPKFEARLRGARKLLFTTGADRIDQYSAMRDKIINLLECNP</sequence>
<dbReference type="Proteomes" id="UP000193487">
    <property type="component" value="Unassembled WGS sequence"/>
</dbReference>
<gene>
    <name evidence="1" type="ORF">AWC14_14225</name>
</gene>
<protein>
    <submittedName>
        <fullName evidence="1">Uncharacterized protein</fullName>
    </submittedName>
</protein>
<keyword evidence="2" id="KW-1185">Reference proteome</keyword>
<dbReference type="AlphaFoldDB" id="A0A1X1XH77"/>
<dbReference type="EMBL" id="LQPE01000163">
    <property type="protein sequence ID" value="ORV98088.1"/>
    <property type="molecule type" value="Genomic_DNA"/>
</dbReference>
<dbReference type="RefSeq" id="WP_057003085.1">
    <property type="nucleotide sequence ID" value="NZ_BBKA01000035.1"/>
</dbReference>
<reference evidence="1 2" key="1">
    <citation type="submission" date="2016-01" db="EMBL/GenBank/DDBJ databases">
        <title>The new phylogeny of the genus Mycobacterium.</title>
        <authorList>
            <person name="Tarcisio F."/>
            <person name="Conor M."/>
            <person name="Antonella G."/>
            <person name="Elisabetta G."/>
            <person name="Giulia F.S."/>
            <person name="Sara T."/>
            <person name="Anna F."/>
            <person name="Clotilde B."/>
            <person name="Roberto B."/>
            <person name="Veronica D.S."/>
            <person name="Fabio R."/>
            <person name="Monica P."/>
            <person name="Olivier J."/>
            <person name="Enrico T."/>
            <person name="Nicola S."/>
        </authorList>
    </citation>
    <scope>NUCLEOTIDE SEQUENCE [LARGE SCALE GENOMIC DNA]</scope>
    <source>
        <strain evidence="1 2">DSM 45166</strain>
    </source>
</reference>
<comment type="caution">
    <text evidence="1">The sequence shown here is derived from an EMBL/GenBank/DDBJ whole genome shotgun (WGS) entry which is preliminary data.</text>
</comment>
<evidence type="ECO:0000313" key="1">
    <source>
        <dbReference type="EMBL" id="ORV98088.1"/>
    </source>
</evidence>
<organism evidence="1 2">
    <name type="scientific">Mycobacterium kyorinense</name>
    <dbReference type="NCBI Taxonomy" id="487514"/>
    <lineage>
        <taxon>Bacteria</taxon>
        <taxon>Bacillati</taxon>
        <taxon>Actinomycetota</taxon>
        <taxon>Actinomycetes</taxon>
        <taxon>Mycobacteriales</taxon>
        <taxon>Mycobacteriaceae</taxon>
        <taxon>Mycobacterium</taxon>
    </lineage>
</organism>
<accession>A0A1X1XH77</accession>